<dbReference type="InterPro" id="IPR036514">
    <property type="entry name" value="SGNH_hydro_sf"/>
</dbReference>
<dbReference type="GeneID" id="129333956"/>
<dbReference type="Gene3D" id="3.40.50.1110">
    <property type="entry name" value="SGNH hydrolase"/>
    <property type="match status" value="1"/>
</dbReference>
<protein>
    <submittedName>
        <fullName evidence="3">Uncharacterized protein LOC129333956</fullName>
    </submittedName>
</protein>
<evidence type="ECO:0000313" key="2">
    <source>
        <dbReference type="Proteomes" id="UP001190640"/>
    </source>
</evidence>
<sequence length="333" mass="35767">MASKKGKGPSKGKQPAKRQPSKRVPVAVSSSDDEGEENFHFEILKRLEALEKAKGGDPGAVEAQKRSRPVRAASKSAFRMEVLKRISALESAAGAAGAGPSQEMEAEPSEDPAVAAVESGDLGEGEQVAVAVQPAGVEGVAGRPDRKRILVVGHSMVFWAAAHARKSPIGSQLGLSDGAVIEWCGRRGLRWAGLLPLLFRGRRGPPPHVVLIHLGGNDLGLLKGRALSAQVIADFRVIKARWPRTYIFWSAMLPRRVWRETLEPRGMARALRRANRAIQKALAEGLGIFLPHPRIRAASANLYRSDGVHLSAAALLATIDDVDFAVIINDNLN</sequence>
<dbReference type="CDD" id="cd00229">
    <property type="entry name" value="SGNH_hydrolase"/>
    <property type="match status" value="1"/>
</dbReference>
<feature type="region of interest" description="Disordered" evidence="1">
    <location>
        <begin position="1"/>
        <end position="39"/>
    </location>
</feature>
<name>A0AA97L4Q8_EUBMA</name>
<feature type="region of interest" description="Disordered" evidence="1">
    <location>
        <begin position="54"/>
        <end position="73"/>
    </location>
</feature>
<reference evidence="3" key="1">
    <citation type="submission" date="2025-08" db="UniProtKB">
        <authorList>
            <consortium name="RefSeq"/>
        </authorList>
    </citation>
    <scope>IDENTIFICATION</scope>
    <source>
        <tissue evidence="3">Blood</tissue>
    </source>
</reference>
<dbReference type="SUPFAM" id="SSF52266">
    <property type="entry name" value="SGNH hydrolase"/>
    <property type="match status" value="1"/>
</dbReference>
<dbReference type="KEGG" id="emc:129333956"/>
<organism evidence="2 3">
    <name type="scientific">Eublepharis macularius</name>
    <name type="common">Leopard gecko</name>
    <name type="synonym">Cyrtodactylus macularius</name>
    <dbReference type="NCBI Taxonomy" id="481883"/>
    <lineage>
        <taxon>Eukaryota</taxon>
        <taxon>Metazoa</taxon>
        <taxon>Chordata</taxon>
        <taxon>Craniata</taxon>
        <taxon>Vertebrata</taxon>
        <taxon>Euteleostomi</taxon>
        <taxon>Lepidosauria</taxon>
        <taxon>Squamata</taxon>
        <taxon>Bifurcata</taxon>
        <taxon>Gekkota</taxon>
        <taxon>Eublepharidae</taxon>
        <taxon>Eublepharinae</taxon>
        <taxon>Eublepharis</taxon>
    </lineage>
</organism>
<gene>
    <name evidence="3" type="primary">LOC129333956</name>
</gene>
<dbReference type="RefSeq" id="XP_054841861.1">
    <property type="nucleotide sequence ID" value="XM_054985886.1"/>
</dbReference>
<dbReference type="AlphaFoldDB" id="A0AA97L4Q8"/>
<evidence type="ECO:0000256" key="1">
    <source>
        <dbReference type="SAM" id="MobiDB-lite"/>
    </source>
</evidence>
<accession>A0AA97L4Q8</accession>
<feature type="region of interest" description="Disordered" evidence="1">
    <location>
        <begin position="94"/>
        <end position="113"/>
    </location>
</feature>
<dbReference type="Proteomes" id="UP001190640">
    <property type="component" value="Chromosome 7"/>
</dbReference>
<feature type="compositionally biased region" description="Basic residues" evidence="1">
    <location>
        <begin position="1"/>
        <end position="21"/>
    </location>
</feature>
<evidence type="ECO:0000313" key="3">
    <source>
        <dbReference type="RefSeq" id="XP_054841861.1"/>
    </source>
</evidence>
<keyword evidence="2" id="KW-1185">Reference proteome</keyword>
<proteinExistence type="predicted"/>